<keyword evidence="2" id="KW-0732">Signal</keyword>
<proteinExistence type="predicted"/>
<dbReference type="RefSeq" id="WP_183213597.1">
    <property type="nucleotide sequence ID" value="NZ_JACHOR010000003.1"/>
</dbReference>
<dbReference type="AlphaFoldDB" id="A0A7W9CJL8"/>
<sequence>MKKSTLIPVLALTLAAGAVAMPAAAQNHGRDDDRRHGPAYSQSSWQNINQRQANLDRRIDRGVQNGALSRREASRLRGEFNTLARLEQNYRRGGLTQWERADLDRRFDRLSAQVRYERRDDDNRRG</sequence>
<evidence type="ECO:0000313" key="3">
    <source>
        <dbReference type="EMBL" id="MBB5746659.1"/>
    </source>
</evidence>
<organism evidence="3 4">
    <name type="scientific">Brevundimonas variabilis</name>
    <dbReference type="NCBI Taxonomy" id="74312"/>
    <lineage>
        <taxon>Bacteria</taxon>
        <taxon>Pseudomonadati</taxon>
        <taxon>Pseudomonadota</taxon>
        <taxon>Alphaproteobacteria</taxon>
        <taxon>Caulobacterales</taxon>
        <taxon>Caulobacteraceae</taxon>
        <taxon>Brevundimonas</taxon>
    </lineage>
</organism>
<keyword evidence="4" id="KW-1185">Reference proteome</keyword>
<evidence type="ECO:0000256" key="2">
    <source>
        <dbReference type="SAM" id="SignalP"/>
    </source>
</evidence>
<feature type="region of interest" description="Disordered" evidence="1">
    <location>
        <begin position="23"/>
        <end position="56"/>
    </location>
</feature>
<feature type="signal peptide" evidence="2">
    <location>
        <begin position="1"/>
        <end position="25"/>
    </location>
</feature>
<reference evidence="3 4" key="1">
    <citation type="submission" date="2020-08" db="EMBL/GenBank/DDBJ databases">
        <title>Genomic Encyclopedia of Type Strains, Phase IV (KMG-IV): sequencing the most valuable type-strain genomes for metagenomic binning, comparative biology and taxonomic classification.</title>
        <authorList>
            <person name="Goeker M."/>
        </authorList>
    </citation>
    <scope>NUCLEOTIDE SEQUENCE [LARGE SCALE GENOMIC DNA]</scope>
    <source>
        <strain evidence="3 4">DSM 4737</strain>
    </source>
</reference>
<feature type="chain" id="PRO_5030993965" evidence="2">
    <location>
        <begin position="26"/>
        <end position="126"/>
    </location>
</feature>
<protein>
    <submittedName>
        <fullName evidence="3">Ni/Co efflux regulator RcnB</fullName>
    </submittedName>
</protein>
<dbReference type="Proteomes" id="UP000545037">
    <property type="component" value="Unassembled WGS sequence"/>
</dbReference>
<dbReference type="EMBL" id="JACHOR010000003">
    <property type="protein sequence ID" value="MBB5746659.1"/>
    <property type="molecule type" value="Genomic_DNA"/>
</dbReference>
<evidence type="ECO:0000313" key="4">
    <source>
        <dbReference type="Proteomes" id="UP000545037"/>
    </source>
</evidence>
<evidence type="ECO:0000256" key="1">
    <source>
        <dbReference type="SAM" id="MobiDB-lite"/>
    </source>
</evidence>
<feature type="compositionally biased region" description="Polar residues" evidence="1">
    <location>
        <begin position="40"/>
        <end position="53"/>
    </location>
</feature>
<gene>
    <name evidence="3" type="ORF">GGR13_002263</name>
</gene>
<name>A0A7W9CJL8_9CAUL</name>
<comment type="caution">
    <text evidence="3">The sequence shown here is derived from an EMBL/GenBank/DDBJ whole genome shotgun (WGS) entry which is preliminary data.</text>
</comment>
<accession>A0A7W9CJL8</accession>